<reference evidence="1 2" key="1">
    <citation type="journal article" date="2021" name="Sci. Rep.">
        <title>The distribution of antibiotic resistance genes in chicken gut microbiota commensals.</title>
        <authorList>
            <person name="Juricova H."/>
            <person name="Matiasovicova J."/>
            <person name="Kubasova T."/>
            <person name="Cejkova D."/>
            <person name="Rychlik I."/>
        </authorList>
    </citation>
    <scope>NUCLEOTIDE SEQUENCE [LARGE SCALE GENOMIC DNA]</scope>
    <source>
        <strain evidence="1 2">An770</strain>
    </source>
</reference>
<proteinExistence type="predicted"/>
<dbReference type="RefSeq" id="WP_204864496.1">
    <property type="nucleotide sequence ID" value="NZ_JACJKH010000026.1"/>
</dbReference>
<dbReference type="Pfam" id="PF13238">
    <property type="entry name" value="AAA_18"/>
    <property type="match status" value="1"/>
</dbReference>
<comment type="caution">
    <text evidence="1">The sequence shown here is derived from an EMBL/GenBank/DDBJ whole genome shotgun (WGS) entry which is preliminary data.</text>
</comment>
<evidence type="ECO:0000313" key="2">
    <source>
        <dbReference type="Proteomes" id="UP000775686"/>
    </source>
</evidence>
<accession>A0ABS2EJD8</accession>
<dbReference type="PANTHER" id="PTHR37816:SF2">
    <property type="entry name" value="DNA TOPOLOGY MODULATION PROTEIN FLAR-RELATED PROTEIN"/>
    <property type="match status" value="1"/>
</dbReference>
<keyword evidence="2" id="KW-1185">Reference proteome</keyword>
<protein>
    <submittedName>
        <fullName evidence="1">AAA family ATPase</fullName>
    </submittedName>
</protein>
<dbReference type="InterPro" id="IPR052922">
    <property type="entry name" value="Cytidylate_Kinase-2"/>
</dbReference>
<evidence type="ECO:0000313" key="1">
    <source>
        <dbReference type="EMBL" id="MBM6745153.1"/>
    </source>
</evidence>
<dbReference type="Gene3D" id="3.40.50.300">
    <property type="entry name" value="P-loop containing nucleotide triphosphate hydrolases"/>
    <property type="match status" value="1"/>
</dbReference>
<dbReference type="Gene3D" id="3.90.80.10">
    <property type="entry name" value="Inorganic pyrophosphatase"/>
    <property type="match status" value="1"/>
</dbReference>
<dbReference type="EMBL" id="JACJKH010000026">
    <property type="protein sequence ID" value="MBM6745153.1"/>
    <property type="molecule type" value="Genomic_DNA"/>
</dbReference>
<dbReference type="PANTHER" id="PTHR37816">
    <property type="entry name" value="YALI0E33011P"/>
    <property type="match status" value="1"/>
</dbReference>
<dbReference type="NCBIfam" id="NF004861">
    <property type="entry name" value="PRK06217.1"/>
    <property type="match status" value="1"/>
</dbReference>
<dbReference type="InterPro" id="IPR027417">
    <property type="entry name" value="P-loop_NTPase"/>
</dbReference>
<dbReference type="SUPFAM" id="SSF52540">
    <property type="entry name" value="P-loop containing nucleoside triphosphate hydrolases"/>
    <property type="match status" value="1"/>
</dbReference>
<dbReference type="InterPro" id="IPR036649">
    <property type="entry name" value="Pyrophosphatase_sf"/>
</dbReference>
<dbReference type="Proteomes" id="UP000775686">
    <property type="component" value="Unassembled WGS sequence"/>
</dbReference>
<organism evidence="1 2">
    <name type="scientific">Drancourtella massiliensis</name>
    <dbReference type="NCBI Taxonomy" id="1632013"/>
    <lineage>
        <taxon>Bacteria</taxon>
        <taxon>Bacillati</taxon>
        <taxon>Bacillota</taxon>
        <taxon>Clostridia</taxon>
        <taxon>Eubacteriales</taxon>
        <taxon>Oscillospiraceae</taxon>
        <taxon>Drancourtella</taxon>
    </lineage>
</organism>
<sequence length="287" mass="33228">MRNVIHIYGASGSGTSTLGRKISEELGYKFMDTDDYFWVPTNPQYSTKRSREERLALMKKDITENENVVISGSLVDWGDELIPMFTLVVRLVTDTETRIERLKNREKQRFGKRIMPGGDMYTHHMEFIQWAQEYDTGSVDMRSKAKHDEWEKLLLCKQIVLDGGADLEENFKAVQAEIHSVIGRTVTVTIDRPLGSYHPEHKDMYYPINYGYVEGIMSPDGEEQDAYILGVDGAIDKFTGKIIAVVHRKDDAEEKWVVVPENMAFTKEEIRQQIYFQEQYFDSEIVM</sequence>
<dbReference type="SUPFAM" id="SSF50324">
    <property type="entry name" value="Inorganic pyrophosphatase"/>
    <property type="match status" value="1"/>
</dbReference>
<gene>
    <name evidence="1" type="ORF">H6A32_12745</name>
</gene>
<name>A0ABS2EJD8_9FIRM</name>